<proteinExistence type="predicted"/>
<gene>
    <name evidence="1" type="ORF">BACOVA_00150</name>
</gene>
<organism evidence="1 2">
    <name type="scientific">Bacteroides ovatus (strain ATCC 8483 / DSM 1896 / JCM 5824 / BCRC 10623 / CCUG 4943 / NCTC 11153)</name>
    <dbReference type="NCBI Taxonomy" id="411476"/>
    <lineage>
        <taxon>Bacteria</taxon>
        <taxon>Pseudomonadati</taxon>
        <taxon>Bacteroidota</taxon>
        <taxon>Bacteroidia</taxon>
        <taxon>Bacteroidales</taxon>
        <taxon>Bacteroidaceae</taxon>
        <taxon>Bacteroides</taxon>
    </lineage>
</organism>
<sequence length="89" mass="10288">MFCPLFALFLPFTRRNAVALASCKKEEGSFNFGHETGFKLQKPGHNTSAYIFSSCQGAFLFIRNLFFLIRKLCSFRSFCFFKDYNTLNS</sequence>
<evidence type="ECO:0000313" key="1">
    <source>
        <dbReference type="EMBL" id="EDO14152.1"/>
    </source>
</evidence>
<comment type="caution">
    <text evidence="1">The sequence shown here is derived from an EMBL/GenBank/DDBJ whole genome shotgun (WGS) entry which is preliminary data.</text>
</comment>
<accession>A0AAN3DAU9</accession>
<dbReference type="EMBL" id="AAXF02000026">
    <property type="protein sequence ID" value="EDO14152.1"/>
    <property type="molecule type" value="Genomic_DNA"/>
</dbReference>
<dbReference type="AlphaFoldDB" id="A0AAN3DAU9"/>
<name>A0AAN3DAU9_BACO1</name>
<protein>
    <submittedName>
        <fullName evidence="1">Uncharacterized protein</fullName>
    </submittedName>
</protein>
<evidence type="ECO:0000313" key="2">
    <source>
        <dbReference type="Proteomes" id="UP000005475"/>
    </source>
</evidence>
<reference evidence="2" key="2">
    <citation type="submission" date="2007-04" db="EMBL/GenBank/DDBJ databases">
        <title>Draft genome sequence of Bacteroides ovatus (ATCC 8483).</title>
        <authorList>
            <person name="Sudarsanam P."/>
            <person name="Ley R."/>
            <person name="Guruge J."/>
            <person name="Turnbaugh P.J."/>
            <person name="Mahowald M."/>
            <person name="Liep D."/>
            <person name="Gordon J."/>
        </authorList>
    </citation>
    <scope>NUCLEOTIDE SEQUENCE [LARGE SCALE GENOMIC DNA]</scope>
    <source>
        <strain evidence="2">ATCC 8483 / DSM 1896 / JCM 5824 / BCRC 10623 / CCUG 4943 / NCTC 11153</strain>
    </source>
</reference>
<reference evidence="1 2" key="1">
    <citation type="submission" date="2007-03" db="EMBL/GenBank/DDBJ databases">
        <authorList>
            <person name="Fulton L."/>
            <person name="Clifton S."/>
            <person name="Fulton B."/>
            <person name="Xu J."/>
            <person name="Minx P."/>
            <person name="Pepin K.H."/>
            <person name="Johnson M."/>
            <person name="Thiruvilangam P."/>
            <person name="Bhonagiri V."/>
            <person name="Nash W.E."/>
            <person name="Mardis E.R."/>
            <person name="Wilson R.K."/>
        </authorList>
    </citation>
    <scope>NUCLEOTIDE SEQUENCE [LARGE SCALE GENOMIC DNA]</scope>
    <source>
        <strain evidence="2">ATCC 8483 / DSM 1896 / JCM 5824 / BCRC 10623 / CCUG 4943 / NCTC 11153</strain>
    </source>
</reference>
<dbReference type="Proteomes" id="UP000005475">
    <property type="component" value="Unassembled WGS sequence"/>
</dbReference>